<dbReference type="InterPro" id="IPR032675">
    <property type="entry name" value="LRR_dom_sf"/>
</dbReference>
<dbReference type="InterPro" id="IPR000408">
    <property type="entry name" value="Reg_chr_condens"/>
</dbReference>
<evidence type="ECO:0000256" key="2">
    <source>
        <dbReference type="PROSITE-ProRule" id="PRU10141"/>
    </source>
</evidence>
<dbReference type="InterPro" id="IPR051681">
    <property type="entry name" value="Ser/Thr_Kinases-Pseudokinases"/>
</dbReference>
<dbReference type="InterPro" id="IPR026906">
    <property type="entry name" value="LRR_5"/>
</dbReference>
<evidence type="ECO:0000313" key="5">
    <source>
        <dbReference type="Proteomes" id="UP001470230"/>
    </source>
</evidence>
<dbReference type="SMART" id="SM00220">
    <property type="entry name" value="S_TKc"/>
    <property type="match status" value="1"/>
</dbReference>
<dbReference type="PROSITE" id="PS00107">
    <property type="entry name" value="PROTEIN_KINASE_ATP"/>
    <property type="match status" value="1"/>
</dbReference>
<feature type="domain" description="Protein kinase" evidence="3">
    <location>
        <begin position="12"/>
        <end position="287"/>
    </location>
</feature>
<dbReference type="EMBL" id="JAPFFF010000002">
    <property type="protein sequence ID" value="KAK8896414.1"/>
    <property type="molecule type" value="Genomic_DNA"/>
</dbReference>
<gene>
    <name evidence="4" type="ORF">M9Y10_014312</name>
</gene>
<dbReference type="InterPro" id="IPR009091">
    <property type="entry name" value="RCC1/BLIP-II"/>
</dbReference>
<proteinExistence type="predicted"/>
<dbReference type="SUPFAM" id="SSF52058">
    <property type="entry name" value="L domain-like"/>
    <property type="match status" value="1"/>
</dbReference>
<dbReference type="Pfam" id="PF13306">
    <property type="entry name" value="LRR_5"/>
    <property type="match status" value="2"/>
</dbReference>
<dbReference type="Proteomes" id="UP001470230">
    <property type="component" value="Unassembled WGS sequence"/>
</dbReference>
<keyword evidence="2" id="KW-0547">Nucleotide-binding</keyword>
<dbReference type="InterPro" id="IPR011009">
    <property type="entry name" value="Kinase-like_dom_sf"/>
</dbReference>
<dbReference type="SUPFAM" id="SSF50985">
    <property type="entry name" value="RCC1/BLIP-II"/>
    <property type="match status" value="1"/>
</dbReference>
<accession>A0ABR2KZ60</accession>
<comment type="caution">
    <text evidence="4">The sequence shown here is derived from an EMBL/GenBank/DDBJ whole genome shotgun (WGS) entry which is preliminary data.</text>
</comment>
<dbReference type="InterPro" id="IPR017441">
    <property type="entry name" value="Protein_kinase_ATP_BS"/>
</dbReference>
<dbReference type="Gene3D" id="2.130.10.30">
    <property type="entry name" value="Regulator of chromosome condensation 1/beta-lactamase-inhibitor protein II"/>
    <property type="match status" value="1"/>
</dbReference>
<keyword evidence="2" id="KW-0067">ATP-binding</keyword>
<dbReference type="PANTHER" id="PTHR44329">
    <property type="entry name" value="SERINE/THREONINE-PROTEIN KINASE TNNI3K-RELATED"/>
    <property type="match status" value="1"/>
</dbReference>
<name>A0ABR2KZ60_9EUKA</name>
<dbReference type="PRINTS" id="PR00109">
    <property type="entry name" value="TYRKINASE"/>
</dbReference>
<dbReference type="PROSITE" id="PS50012">
    <property type="entry name" value="RCC1_3"/>
    <property type="match status" value="1"/>
</dbReference>
<dbReference type="InterPro" id="IPR001245">
    <property type="entry name" value="Ser-Thr/Tyr_kinase_cat_dom"/>
</dbReference>
<evidence type="ECO:0000313" key="4">
    <source>
        <dbReference type="EMBL" id="KAK8896414.1"/>
    </source>
</evidence>
<dbReference type="InterPro" id="IPR000719">
    <property type="entry name" value="Prot_kinase_dom"/>
</dbReference>
<evidence type="ECO:0000256" key="1">
    <source>
        <dbReference type="PROSITE-ProRule" id="PRU00235"/>
    </source>
</evidence>
<feature type="binding site" evidence="2">
    <location>
        <position position="41"/>
    </location>
    <ligand>
        <name>ATP</name>
        <dbReference type="ChEBI" id="CHEBI:30616"/>
    </ligand>
</feature>
<organism evidence="4 5">
    <name type="scientific">Tritrichomonas musculus</name>
    <dbReference type="NCBI Taxonomy" id="1915356"/>
    <lineage>
        <taxon>Eukaryota</taxon>
        <taxon>Metamonada</taxon>
        <taxon>Parabasalia</taxon>
        <taxon>Tritrichomonadida</taxon>
        <taxon>Tritrichomonadidae</taxon>
        <taxon>Tritrichomonas</taxon>
    </lineage>
</organism>
<sequence length="1195" mass="136652">MSFCPFLDLKAFDKLEKIGEGGFAKVVKIRNKITGIAYAAKILFNEINEYSSAQITDISREVNILAKLSYPSIIKFIGYSPINFNQLPKTTMVTEYLKNGSLFSILDQERRGISPSCWSPTKKLINIYGIASGMSYLHSQNIVHRDLKPQNILEDDQLYPKISDFGLSKILLQEMDSNTEKSSSGIKGTPAYISPETWEYGEHTKASDVYSFSLIVYEIVTSEIPFMEYDDIYLLVKSIIKGDRPKIDQSLNPTYESLIKRCWSNEPNERPTFEEIVNELKTNKGFITNEIDESEYIKYIDFLDQHESNQKENIDSNSNSNSNSNFKGISEEEIVSSLTNDEHSEKEPSKEKTAKEFFNILVETNYLKMLPEEVQEFISNVNQTQSNRFSNILIREDDIDKLYENSTIDRPEFITILNQFEHISIELTYPNSHIQRNLQIIEKLKTKEIPKIYVKVTITEEFQQEFQNNNIINEIDIQAKIETLAITAFLNCSSLEKVIIPSSVSFIEEQCFLKCKSLKEITIPPSVLRIEAQCFSECTSLEQITIPQSVVKLGHNCFSKCTSLKEFTIPESLIDPGAKTFSNCTSLEKMTILSEVKTLHDEFFMNCKSLKQVNIPITVKKIGKKCFMNCTSLEKISIPESVGGIYNQAFMNCTSLKSISIPCIKMIKSEAFGSCSSLTEIYLNKVIQIKDKSFMYCNSLSEIKLPSTVNKIGRKAFEGCSSLIEITIPQNVNSIGEQAFYNCSKLERVIIESSEIELGQNLFENTISLKAIFVVPKIYSNIIEEIEFCNINKNCRINLYVEEENLRIVYCPTKKSKSNNDKKTIFNQQGRINIFDALILEKMDWNHFLSISIYDKHAVLINKKNQAFSLEPMDTYNTNDESNEKDGIIKNNEIKYELFKIITRKNKNKKFISSVCGTTYALFFARKSKQIRHPKDLLKYQFIYIHYINNLRYSKIIKIKNTEKIFLYGGEKNSAAILNNDEILIFEESQKCQQKKLPHLEKPIFIACTNYSFFALCLSGKVYEYKISDDTNSDLEFKEVKELLEDKIISISGTSLHCVAIGEKGDIYVQGSNEYGQIITLEDHSSFSPKFIKINDEIKNKIQIKGAIRNVYAGKTHTIFQNNEGQIISCGQNSLNELLLEPENNEKTLSDSINFPQNSVVSQSARFCIAGDELSIVFCSCDPPVNTPNRKIKFH</sequence>
<keyword evidence="5" id="KW-1185">Reference proteome</keyword>
<feature type="repeat" description="RCC1" evidence="1">
    <location>
        <begin position="1065"/>
        <end position="1124"/>
    </location>
</feature>
<dbReference type="PROSITE" id="PS50011">
    <property type="entry name" value="PROTEIN_KINASE_DOM"/>
    <property type="match status" value="1"/>
</dbReference>
<dbReference type="SUPFAM" id="SSF56112">
    <property type="entry name" value="Protein kinase-like (PK-like)"/>
    <property type="match status" value="1"/>
</dbReference>
<dbReference type="Gene3D" id="3.80.10.10">
    <property type="entry name" value="Ribonuclease Inhibitor"/>
    <property type="match status" value="2"/>
</dbReference>
<reference evidence="4 5" key="1">
    <citation type="submission" date="2024-04" db="EMBL/GenBank/DDBJ databases">
        <title>Tritrichomonas musculus Genome.</title>
        <authorList>
            <person name="Alves-Ferreira E."/>
            <person name="Grigg M."/>
            <person name="Lorenzi H."/>
            <person name="Galac M."/>
        </authorList>
    </citation>
    <scope>NUCLEOTIDE SEQUENCE [LARGE SCALE GENOMIC DNA]</scope>
    <source>
        <strain evidence="4 5">EAF2021</strain>
    </source>
</reference>
<dbReference type="Pfam" id="PF00069">
    <property type="entry name" value="Pkinase"/>
    <property type="match status" value="1"/>
</dbReference>
<protein>
    <recommendedName>
        <fullName evidence="3">Protein kinase domain-containing protein</fullName>
    </recommendedName>
</protein>
<dbReference type="Gene3D" id="1.10.510.10">
    <property type="entry name" value="Transferase(Phosphotransferase) domain 1"/>
    <property type="match status" value="1"/>
</dbReference>
<evidence type="ECO:0000259" key="3">
    <source>
        <dbReference type="PROSITE" id="PS50011"/>
    </source>
</evidence>